<dbReference type="EMBL" id="OU900095">
    <property type="protein sequence ID" value="CAG9858792.1"/>
    <property type="molecule type" value="Genomic_DNA"/>
</dbReference>
<accession>A0A9N9TLV7</accession>
<evidence type="ECO:0000313" key="2">
    <source>
        <dbReference type="Proteomes" id="UP001153712"/>
    </source>
</evidence>
<sequence>MKPLAAGLKAPIMRFAAKRSRSPDPATFAISPFSTRGHVAEDVRRLWMRLDPTQFTKKFLLKRGLAENT</sequence>
<keyword evidence="2" id="KW-1185">Reference proteome</keyword>
<evidence type="ECO:0000313" key="1">
    <source>
        <dbReference type="EMBL" id="CAG9858792.1"/>
    </source>
</evidence>
<name>A0A9N9TLV7_PHYSR</name>
<dbReference type="AlphaFoldDB" id="A0A9N9TLV7"/>
<gene>
    <name evidence="1" type="ORF">PHYEVI_LOCUS5175</name>
</gene>
<dbReference type="Proteomes" id="UP001153712">
    <property type="component" value="Chromosome 2"/>
</dbReference>
<proteinExistence type="predicted"/>
<organism evidence="1 2">
    <name type="scientific">Phyllotreta striolata</name>
    <name type="common">Striped flea beetle</name>
    <name type="synonym">Crioceris striolata</name>
    <dbReference type="NCBI Taxonomy" id="444603"/>
    <lineage>
        <taxon>Eukaryota</taxon>
        <taxon>Metazoa</taxon>
        <taxon>Ecdysozoa</taxon>
        <taxon>Arthropoda</taxon>
        <taxon>Hexapoda</taxon>
        <taxon>Insecta</taxon>
        <taxon>Pterygota</taxon>
        <taxon>Neoptera</taxon>
        <taxon>Endopterygota</taxon>
        <taxon>Coleoptera</taxon>
        <taxon>Polyphaga</taxon>
        <taxon>Cucujiformia</taxon>
        <taxon>Chrysomeloidea</taxon>
        <taxon>Chrysomelidae</taxon>
        <taxon>Galerucinae</taxon>
        <taxon>Alticini</taxon>
        <taxon>Phyllotreta</taxon>
    </lineage>
</organism>
<reference evidence="1" key="1">
    <citation type="submission" date="2022-01" db="EMBL/GenBank/DDBJ databases">
        <authorList>
            <person name="King R."/>
        </authorList>
    </citation>
    <scope>NUCLEOTIDE SEQUENCE</scope>
</reference>
<protein>
    <submittedName>
        <fullName evidence="1">Uncharacterized protein</fullName>
    </submittedName>
</protein>